<feature type="compositionally biased region" description="Basic residues" evidence="1">
    <location>
        <begin position="565"/>
        <end position="574"/>
    </location>
</feature>
<dbReference type="AlphaFoldDB" id="A0A819TX27"/>
<name>A0A819TX27_9BILA</name>
<organism evidence="2 3">
    <name type="scientific">Rotaria sordida</name>
    <dbReference type="NCBI Taxonomy" id="392033"/>
    <lineage>
        <taxon>Eukaryota</taxon>
        <taxon>Metazoa</taxon>
        <taxon>Spiralia</taxon>
        <taxon>Gnathifera</taxon>
        <taxon>Rotifera</taxon>
        <taxon>Eurotatoria</taxon>
        <taxon>Bdelloidea</taxon>
        <taxon>Philodinida</taxon>
        <taxon>Philodinidae</taxon>
        <taxon>Rotaria</taxon>
    </lineage>
</organism>
<evidence type="ECO:0000256" key="1">
    <source>
        <dbReference type="SAM" id="MobiDB-lite"/>
    </source>
</evidence>
<accession>A0A819TX27</accession>
<protein>
    <submittedName>
        <fullName evidence="2">Uncharacterized protein</fullName>
    </submittedName>
</protein>
<proteinExistence type="predicted"/>
<evidence type="ECO:0000313" key="2">
    <source>
        <dbReference type="EMBL" id="CAF4094131.1"/>
    </source>
</evidence>
<feature type="non-terminal residue" evidence="2">
    <location>
        <position position="1"/>
    </location>
</feature>
<sequence>EDIDGATVLLLQQEDIVKIFPRIKDREHRTDTDEITGNLFKSTLSSSASSSYFLDVPQHNDLPNSSILVTTEENQNDQTGDDISSNIDCHDNDDFHAKSRLPTDYTGPTLSVKMQYYIDKNDLSKFYPHTALRAELLSLLFDDVTNIHQLLYPNHDEYIVMAKSIVQKLSIPPALVREAIKEWHEAIKQKFKRERRPLQMDNDLAKHKQIQYGNGKTKGRPKKKSVVAQAERRTKDIPFKNLTDVQNENLLSLANQMKIELRRDNPDNNVLHKLWRQSFNTRRIHVRELPIDQLLEQYPGYHSADLLLAEVKESVGVDLNENVEVLLPKFFECLPDNNCFLSETNLCSTAIALLLSLYYVFEIQFANHNRCCKLLYSILFEDAHYLNKSLKNLLSTCNYKIINKPVIKRQALVMNITECFTQPSTDNENILSSSNNFTQIDHVASQQSQQTQCSSLPKKLTTSNNTAQDSLNSINENDYNQTSDSADKNMFNHLSPISIPINDSQLNSSMILQNESQSSIDNQTFTDDLKLSETNEIYHFKNPPYSKQNELEPDPSKENITHISNLKRKHKHKQNQPSPSSINFHKQSIRRGAKRSRVQ</sequence>
<evidence type="ECO:0000313" key="3">
    <source>
        <dbReference type="Proteomes" id="UP000663836"/>
    </source>
</evidence>
<feature type="compositionally biased region" description="Basic residues" evidence="1">
    <location>
        <begin position="587"/>
        <end position="599"/>
    </location>
</feature>
<dbReference type="EMBL" id="CAJOBD010007720">
    <property type="protein sequence ID" value="CAF4094131.1"/>
    <property type="molecule type" value="Genomic_DNA"/>
</dbReference>
<dbReference type="Proteomes" id="UP000663836">
    <property type="component" value="Unassembled WGS sequence"/>
</dbReference>
<comment type="caution">
    <text evidence="2">The sequence shown here is derived from an EMBL/GenBank/DDBJ whole genome shotgun (WGS) entry which is preliminary data.</text>
</comment>
<feature type="compositionally biased region" description="Polar residues" evidence="1">
    <location>
        <begin position="575"/>
        <end position="586"/>
    </location>
</feature>
<feature type="region of interest" description="Disordered" evidence="1">
    <location>
        <begin position="454"/>
        <end position="488"/>
    </location>
</feature>
<feature type="compositionally biased region" description="Polar residues" evidence="1">
    <location>
        <begin position="460"/>
        <end position="484"/>
    </location>
</feature>
<gene>
    <name evidence="2" type="ORF">JBS370_LOCUS31404</name>
</gene>
<feature type="region of interest" description="Disordered" evidence="1">
    <location>
        <begin position="211"/>
        <end position="230"/>
    </location>
</feature>
<reference evidence="2" key="1">
    <citation type="submission" date="2021-02" db="EMBL/GenBank/DDBJ databases">
        <authorList>
            <person name="Nowell W R."/>
        </authorList>
    </citation>
    <scope>NUCLEOTIDE SEQUENCE</scope>
</reference>
<feature type="region of interest" description="Disordered" evidence="1">
    <location>
        <begin position="540"/>
        <end position="599"/>
    </location>
</feature>